<evidence type="ECO:0000259" key="3">
    <source>
        <dbReference type="Pfam" id="PF00881"/>
    </source>
</evidence>
<keyword evidence="5" id="KW-1185">Reference proteome</keyword>
<gene>
    <name evidence="4" type="ORF">GCM10009838_70220</name>
</gene>
<name>A0ABP5ECF9_9ACTN</name>
<dbReference type="Pfam" id="PF00881">
    <property type="entry name" value="Nitroreductase"/>
    <property type="match status" value="1"/>
</dbReference>
<dbReference type="CDD" id="cd02062">
    <property type="entry name" value="Nitro_FMN_reductase"/>
    <property type="match status" value="1"/>
</dbReference>
<comment type="caution">
    <text evidence="4">The sequence shown here is derived from an EMBL/GenBank/DDBJ whole genome shotgun (WGS) entry which is preliminary data.</text>
</comment>
<dbReference type="EMBL" id="BAAAQM010000054">
    <property type="protein sequence ID" value="GAA1995393.1"/>
    <property type="molecule type" value="Genomic_DNA"/>
</dbReference>
<evidence type="ECO:0000256" key="1">
    <source>
        <dbReference type="ARBA" id="ARBA00007118"/>
    </source>
</evidence>
<feature type="domain" description="Nitroreductase" evidence="3">
    <location>
        <begin position="7"/>
        <end position="169"/>
    </location>
</feature>
<dbReference type="Gene3D" id="3.40.109.10">
    <property type="entry name" value="NADH Oxidase"/>
    <property type="match status" value="1"/>
</dbReference>
<dbReference type="SUPFAM" id="SSF55469">
    <property type="entry name" value="FMN-dependent nitroreductase-like"/>
    <property type="match status" value="1"/>
</dbReference>
<sequence length="207" mass="23337">MEFQDVIRKRRMVRAFTTEPVSPEVTERLLRAANRAPSAGFSQGYAMLVLESPEDRAVFWAAMDPEDEYAGTPLRNAPLIVIPCSNKEVYLDRYARPDKGWTDRDEARWPVPFWHIDTGMLTMLLLLATVEEGLGALYFGIPPSAIDNVRAEFAIPDDFTPIGAVAIGHPDADRDARQKTSRKTIARRTVEDITHRGRWRTDPPGSL</sequence>
<dbReference type="PANTHER" id="PTHR43673">
    <property type="entry name" value="NAD(P)H NITROREDUCTASE YDGI-RELATED"/>
    <property type="match status" value="1"/>
</dbReference>
<accession>A0ABP5ECF9</accession>
<evidence type="ECO:0000256" key="2">
    <source>
        <dbReference type="ARBA" id="ARBA00023002"/>
    </source>
</evidence>
<evidence type="ECO:0000313" key="5">
    <source>
        <dbReference type="Proteomes" id="UP001499854"/>
    </source>
</evidence>
<dbReference type="InterPro" id="IPR000415">
    <property type="entry name" value="Nitroreductase-like"/>
</dbReference>
<comment type="similarity">
    <text evidence="1">Belongs to the nitroreductase family.</text>
</comment>
<dbReference type="RefSeq" id="WP_344661479.1">
    <property type="nucleotide sequence ID" value="NZ_BAAAQM010000054.1"/>
</dbReference>
<protein>
    <submittedName>
        <fullName evidence="4">Nitroreductase family protein</fullName>
    </submittedName>
</protein>
<keyword evidence="2" id="KW-0560">Oxidoreductase</keyword>
<dbReference type="Proteomes" id="UP001499854">
    <property type="component" value="Unassembled WGS sequence"/>
</dbReference>
<proteinExistence type="inferred from homology"/>
<reference evidence="5" key="1">
    <citation type="journal article" date="2019" name="Int. J. Syst. Evol. Microbiol.">
        <title>The Global Catalogue of Microorganisms (GCM) 10K type strain sequencing project: providing services to taxonomists for standard genome sequencing and annotation.</title>
        <authorList>
            <consortium name="The Broad Institute Genomics Platform"/>
            <consortium name="The Broad Institute Genome Sequencing Center for Infectious Disease"/>
            <person name="Wu L."/>
            <person name="Ma J."/>
        </authorList>
    </citation>
    <scope>NUCLEOTIDE SEQUENCE [LARGE SCALE GENOMIC DNA]</scope>
    <source>
        <strain evidence="5">JCM 16013</strain>
    </source>
</reference>
<dbReference type="InterPro" id="IPR029479">
    <property type="entry name" value="Nitroreductase"/>
</dbReference>
<dbReference type="PANTHER" id="PTHR43673:SF10">
    <property type="entry name" value="NADH DEHYDROGENASE_NAD(P)H NITROREDUCTASE XCC3605-RELATED"/>
    <property type="match status" value="1"/>
</dbReference>
<organism evidence="4 5">
    <name type="scientific">Catenulispora subtropica</name>
    <dbReference type="NCBI Taxonomy" id="450798"/>
    <lineage>
        <taxon>Bacteria</taxon>
        <taxon>Bacillati</taxon>
        <taxon>Actinomycetota</taxon>
        <taxon>Actinomycetes</taxon>
        <taxon>Catenulisporales</taxon>
        <taxon>Catenulisporaceae</taxon>
        <taxon>Catenulispora</taxon>
    </lineage>
</organism>
<evidence type="ECO:0000313" key="4">
    <source>
        <dbReference type="EMBL" id="GAA1995393.1"/>
    </source>
</evidence>